<accession>A0AAN5DJ02</accession>
<comment type="similarity">
    <text evidence="2">Belongs to the ATP-dependent AMP-binding enzyme family.</text>
</comment>
<dbReference type="Proteomes" id="UP001328107">
    <property type="component" value="Unassembled WGS sequence"/>
</dbReference>
<dbReference type="InterPro" id="IPR000873">
    <property type="entry name" value="AMP-dep_synth/lig_dom"/>
</dbReference>
<name>A0AAN5DJ02_9BILA</name>
<dbReference type="Gene3D" id="3.40.50.12780">
    <property type="entry name" value="N-terminal domain of ligase-like"/>
    <property type="match status" value="1"/>
</dbReference>
<dbReference type="EMBL" id="BTRK01000065">
    <property type="protein sequence ID" value="GMR63324.1"/>
    <property type="molecule type" value="Genomic_DNA"/>
</dbReference>
<feature type="domain" description="AMP-dependent synthetase/ligase" evidence="5">
    <location>
        <begin position="19"/>
        <end position="198"/>
    </location>
</feature>
<evidence type="ECO:0000313" key="7">
    <source>
        <dbReference type="Proteomes" id="UP001328107"/>
    </source>
</evidence>
<sequence length="219" mass="24340">MDPLPLIVPVEPFHVQLLKSCERYGNDVALTDSETERSLTFRDVHLLSVRMATEFKKIGVEKGEIVLCALPNCLEYPLIFLGLAMNGAVLSGVPHDLKQYELSEYLRQTRSRFLVACKDQSELVQGLDHVKVIFAESLFDSLDNSDVPLPESDFVHDATIGPDSILLAPFSSGTTGTPKCALLTHENYSAATASLKAYSIYETKKYKFRVNGTFKNYTA</sequence>
<dbReference type="GO" id="GO:0005777">
    <property type="term" value="C:peroxisome"/>
    <property type="evidence" value="ECO:0007669"/>
    <property type="project" value="UniProtKB-SubCell"/>
</dbReference>
<evidence type="ECO:0000256" key="4">
    <source>
        <dbReference type="ARBA" id="ARBA00023140"/>
    </source>
</evidence>
<protein>
    <recommendedName>
        <fullName evidence="5">AMP-dependent synthetase/ligase domain-containing protein</fullName>
    </recommendedName>
</protein>
<dbReference type="PANTHER" id="PTHR24096">
    <property type="entry name" value="LONG-CHAIN-FATTY-ACID--COA LIGASE"/>
    <property type="match status" value="1"/>
</dbReference>
<proteinExistence type="inferred from homology"/>
<organism evidence="6 7">
    <name type="scientific">Pristionchus mayeri</name>
    <dbReference type="NCBI Taxonomy" id="1317129"/>
    <lineage>
        <taxon>Eukaryota</taxon>
        <taxon>Metazoa</taxon>
        <taxon>Ecdysozoa</taxon>
        <taxon>Nematoda</taxon>
        <taxon>Chromadorea</taxon>
        <taxon>Rhabditida</taxon>
        <taxon>Rhabditina</taxon>
        <taxon>Diplogasteromorpha</taxon>
        <taxon>Diplogasteroidea</taxon>
        <taxon>Neodiplogasteridae</taxon>
        <taxon>Pristionchus</taxon>
    </lineage>
</organism>
<dbReference type="Pfam" id="PF00501">
    <property type="entry name" value="AMP-binding"/>
    <property type="match status" value="1"/>
</dbReference>
<dbReference type="AlphaFoldDB" id="A0AAN5DJ02"/>
<dbReference type="PANTHER" id="PTHR24096:SF149">
    <property type="entry name" value="AMP-BINDING DOMAIN-CONTAINING PROTEIN-RELATED"/>
    <property type="match status" value="1"/>
</dbReference>
<dbReference type="InterPro" id="IPR042099">
    <property type="entry name" value="ANL_N_sf"/>
</dbReference>
<gene>
    <name evidence="6" type="ORF">PMAYCL1PPCAC_33519</name>
</gene>
<comment type="subcellular location">
    <subcellularLocation>
        <location evidence="1">Peroxisome</location>
    </subcellularLocation>
</comment>
<evidence type="ECO:0000259" key="5">
    <source>
        <dbReference type="Pfam" id="PF00501"/>
    </source>
</evidence>
<evidence type="ECO:0000256" key="1">
    <source>
        <dbReference type="ARBA" id="ARBA00004275"/>
    </source>
</evidence>
<dbReference type="GO" id="GO:0016405">
    <property type="term" value="F:CoA-ligase activity"/>
    <property type="evidence" value="ECO:0007669"/>
    <property type="project" value="TreeGrafter"/>
</dbReference>
<keyword evidence="4" id="KW-0576">Peroxisome</keyword>
<reference evidence="7" key="1">
    <citation type="submission" date="2022-10" db="EMBL/GenBank/DDBJ databases">
        <title>Genome assembly of Pristionchus species.</title>
        <authorList>
            <person name="Yoshida K."/>
            <person name="Sommer R.J."/>
        </authorList>
    </citation>
    <scope>NUCLEOTIDE SEQUENCE [LARGE SCALE GENOMIC DNA]</scope>
    <source>
        <strain evidence="7">RS5460</strain>
    </source>
</reference>
<keyword evidence="7" id="KW-1185">Reference proteome</keyword>
<evidence type="ECO:0000313" key="6">
    <source>
        <dbReference type="EMBL" id="GMR63324.1"/>
    </source>
</evidence>
<comment type="caution">
    <text evidence="6">The sequence shown here is derived from an EMBL/GenBank/DDBJ whole genome shotgun (WGS) entry which is preliminary data.</text>
</comment>
<dbReference type="SUPFAM" id="SSF56801">
    <property type="entry name" value="Acetyl-CoA synthetase-like"/>
    <property type="match status" value="1"/>
</dbReference>
<evidence type="ECO:0000256" key="3">
    <source>
        <dbReference type="ARBA" id="ARBA00022598"/>
    </source>
</evidence>
<evidence type="ECO:0000256" key="2">
    <source>
        <dbReference type="ARBA" id="ARBA00006432"/>
    </source>
</evidence>
<keyword evidence="3" id="KW-0436">Ligase</keyword>